<keyword evidence="4" id="KW-0808">Transferase</keyword>
<comment type="pathway">
    <text evidence="1">Cell wall biogenesis; cell wall polysaccharide biosynthesis.</text>
</comment>
<feature type="domain" description="Glycosyltransferase 2-like" evidence="6">
    <location>
        <begin position="51"/>
        <end position="233"/>
    </location>
</feature>
<keyword evidence="3" id="KW-0328">Glycosyltransferase</keyword>
<dbReference type="EMBL" id="BOOI01000019">
    <property type="protein sequence ID" value="GIH83982.1"/>
    <property type="molecule type" value="Genomic_DNA"/>
</dbReference>
<protein>
    <recommendedName>
        <fullName evidence="6">Glycosyltransferase 2-like domain-containing protein</fullName>
    </recommendedName>
</protein>
<keyword evidence="8" id="KW-1185">Reference proteome</keyword>
<accession>A0A8J3S1C5</accession>
<dbReference type="InterPro" id="IPR001173">
    <property type="entry name" value="Glyco_trans_2-like"/>
</dbReference>
<evidence type="ECO:0000313" key="8">
    <source>
        <dbReference type="Proteomes" id="UP000655044"/>
    </source>
</evidence>
<dbReference type="SUPFAM" id="SSF53448">
    <property type="entry name" value="Nucleotide-diphospho-sugar transferases"/>
    <property type="match status" value="1"/>
</dbReference>
<dbReference type="Proteomes" id="UP000655044">
    <property type="component" value="Unassembled WGS sequence"/>
</dbReference>
<dbReference type="AlphaFoldDB" id="A0A8J3S1C5"/>
<dbReference type="Pfam" id="PF00535">
    <property type="entry name" value="Glycos_transf_2"/>
    <property type="match status" value="1"/>
</dbReference>
<evidence type="ECO:0000256" key="3">
    <source>
        <dbReference type="ARBA" id="ARBA00022676"/>
    </source>
</evidence>
<evidence type="ECO:0000256" key="2">
    <source>
        <dbReference type="ARBA" id="ARBA00006739"/>
    </source>
</evidence>
<organism evidence="7 8">
    <name type="scientific">Planobispora rosea</name>
    <dbReference type="NCBI Taxonomy" id="35762"/>
    <lineage>
        <taxon>Bacteria</taxon>
        <taxon>Bacillati</taxon>
        <taxon>Actinomycetota</taxon>
        <taxon>Actinomycetes</taxon>
        <taxon>Streptosporangiales</taxon>
        <taxon>Streptosporangiaceae</taxon>
        <taxon>Planobispora</taxon>
    </lineage>
</organism>
<comment type="similarity">
    <text evidence="2">Belongs to the glycosyltransferase 2 family.</text>
</comment>
<comment type="caution">
    <text evidence="7">The sequence shown here is derived from an EMBL/GenBank/DDBJ whole genome shotgun (WGS) entry which is preliminary data.</text>
</comment>
<gene>
    <name evidence="7" type="ORF">Pro02_23900</name>
</gene>
<evidence type="ECO:0000313" key="7">
    <source>
        <dbReference type="EMBL" id="GIH83982.1"/>
    </source>
</evidence>
<evidence type="ECO:0000256" key="1">
    <source>
        <dbReference type="ARBA" id="ARBA00004776"/>
    </source>
</evidence>
<dbReference type="RefSeq" id="WP_229803011.1">
    <property type="nucleotide sequence ID" value="NZ_BMQP01000007.1"/>
</dbReference>
<dbReference type="GO" id="GO:0016757">
    <property type="term" value="F:glycosyltransferase activity"/>
    <property type="evidence" value="ECO:0007669"/>
    <property type="project" value="UniProtKB-KW"/>
</dbReference>
<dbReference type="InterPro" id="IPR029044">
    <property type="entry name" value="Nucleotide-diphossugar_trans"/>
</dbReference>
<evidence type="ECO:0000256" key="4">
    <source>
        <dbReference type="ARBA" id="ARBA00022679"/>
    </source>
</evidence>
<evidence type="ECO:0000259" key="6">
    <source>
        <dbReference type="Pfam" id="PF00535"/>
    </source>
</evidence>
<feature type="compositionally biased region" description="Basic and acidic residues" evidence="5">
    <location>
        <begin position="528"/>
        <end position="541"/>
    </location>
</feature>
<reference evidence="7" key="1">
    <citation type="submission" date="2021-01" db="EMBL/GenBank/DDBJ databases">
        <title>Whole genome shotgun sequence of Planobispora rosea NBRC 15558.</title>
        <authorList>
            <person name="Komaki H."/>
            <person name="Tamura T."/>
        </authorList>
    </citation>
    <scope>NUCLEOTIDE SEQUENCE</scope>
    <source>
        <strain evidence="7">NBRC 15558</strain>
    </source>
</reference>
<dbReference type="PANTHER" id="PTHR43179">
    <property type="entry name" value="RHAMNOSYLTRANSFERASE WBBL"/>
    <property type="match status" value="1"/>
</dbReference>
<evidence type="ECO:0000256" key="5">
    <source>
        <dbReference type="SAM" id="MobiDB-lite"/>
    </source>
</evidence>
<proteinExistence type="inferred from homology"/>
<name>A0A8J3S1C5_PLARO</name>
<sequence length="569" mass="61512">MVKVLTSDNANEGRDIMTGGAANDLPPIRHNDYSPLCPPALGEWAPSLSVSVVIPAHGGQHRLDLTLAALAAQTYPDHLMEVIVVDDGSDPPLRLPEIVPEETRIVTADPGGWGIAHAVNTGASLAGGDVLQRLDADMLICREHIEALARWHHLAGHLVTIGAKKFVEEPALEPGEVYEAVRAGSLESVVDLSAALASSTEQTIARTDGLRASRNPYHVCTGPTVSMRRETFHAVGGIDPDVLRGEDTEFAYRLAQHGVVFIPDMEAGAVHLGLPAQRRDRERVVRAVAPYLAHRVPLRRDLRKDRGRRWLVPYVEVVLHVGGAALERVREAVNAALEGSVTDVVVTLVAPWSSLPPGRRPVLRDPAFELRLMREHFAHDERVRLADEVSPSPAPIPFRYTGPVSVPLEHRSLEKMISALQGDRAGLLIVDLPGHGPATLERTEALGRARLLGADGADDVVASIERTHGVRHGAPQEFWPSRPVTRTGPAEKASEKAPVKAPRPDDPAREEGRRPEAGVPQTGVPETGVREAKKPDPDRRTPGNRGSAGPAPRKPPSLLSRLRDAIRAD</sequence>
<dbReference type="Gene3D" id="3.90.550.10">
    <property type="entry name" value="Spore Coat Polysaccharide Biosynthesis Protein SpsA, Chain A"/>
    <property type="match status" value="1"/>
</dbReference>
<feature type="region of interest" description="Disordered" evidence="5">
    <location>
        <begin position="468"/>
        <end position="569"/>
    </location>
</feature>
<dbReference type="PANTHER" id="PTHR43179:SF12">
    <property type="entry name" value="GALACTOFURANOSYLTRANSFERASE GLFT2"/>
    <property type="match status" value="1"/>
</dbReference>
<feature type="compositionally biased region" description="Basic and acidic residues" evidence="5">
    <location>
        <begin position="492"/>
        <end position="516"/>
    </location>
</feature>